<sequence length="52" mass="6103">MNQIRQEIKTKIKTGDQGPIKLICIKLPHRFQRLDQAAAARGWFGWRAISRR</sequence>
<dbReference type="EMBL" id="WNZZ01000055">
    <property type="protein sequence ID" value="MUG26718.1"/>
    <property type="molecule type" value="Genomic_DNA"/>
</dbReference>
<evidence type="ECO:0000313" key="2">
    <source>
        <dbReference type="Proteomes" id="UP000442469"/>
    </source>
</evidence>
<gene>
    <name evidence="1" type="ORF">GNQ08_30870</name>
</gene>
<organism evidence="1 2">
    <name type="scientific">Paenibacillus macerans</name>
    <name type="common">Bacillus macerans</name>
    <dbReference type="NCBI Taxonomy" id="44252"/>
    <lineage>
        <taxon>Bacteria</taxon>
        <taxon>Bacillati</taxon>
        <taxon>Bacillota</taxon>
        <taxon>Bacilli</taxon>
        <taxon>Bacillales</taxon>
        <taxon>Paenibacillaceae</taxon>
        <taxon>Paenibacillus</taxon>
    </lineage>
</organism>
<reference evidence="1 2" key="1">
    <citation type="submission" date="2019-11" db="EMBL/GenBank/DDBJ databases">
        <title>Draft genome sequences of five Paenibacillus species of dairy origin.</title>
        <authorList>
            <person name="Olajide A.M."/>
            <person name="Chen S."/>
            <person name="Lapointe G."/>
        </authorList>
    </citation>
    <scope>NUCLEOTIDE SEQUENCE [LARGE SCALE GENOMIC DNA]</scope>
    <source>
        <strain evidence="1 2">3CT49</strain>
    </source>
</reference>
<name>A0A6N8F795_PAEMA</name>
<dbReference type="AlphaFoldDB" id="A0A6N8F795"/>
<evidence type="ECO:0000313" key="1">
    <source>
        <dbReference type="EMBL" id="MUG26718.1"/>
    </source>
</evidence>
<accession>A0A6N8F795</accession>
<dbReference type="Proteomes" id="UP000442469">
    <property type="component" value="Unassembled WGS sequence"/>
</dbReference>
<comment type="caution">
    <text evidence="1">The sequence shown here is derived from an EMBL/GenBank/DDBJ whole genome shotgun (WGS) entry which is preliminary data.</text>
</comment>
<protein>
    <submittedName>
        <fullName evidence="1">Uncharacterized protein</fullName>
    </submittedName>
</protein>
<proteinExistence type="predicted"/>